<name>A0A0C3RWC0_PHLG1</name>
<dbReference type="OrthoDB" id="774557at2759"/>
<keyword evidence="2" id="KW-1185">Reference proteome</keyword>
<dbReference type="STRING" id="745531.A0A0C3RWC0"/>
<gene>
    <name evidence="1" type="ORF">PHLGIDRAFT_107766</name>
</gene>
<dbReference type="Pfam" id="PF01803">
    <property type="entry name" value="LIM_bind"/>
    <property type="match status" value="1"/>
</dbReference>
<dbReference type="HOGENOM" id="CLU_084655_0_0_1"/>
<dbReference type="PANTHER" id="PTHR10378">
    <property type="entry name" value="LIM DOMAIN-BINDING PROTEIN"/>
    <property type="match status" value="1"/>
</dbReference>
<sequence>MAQIISNPFFVGPGVLFLESFSGALEGKEYEMLSLEYWENMVREFFMPDSVFRFTLWKDSMKQEAKPFEIGTSILPRFFLVTTQSGVVSMRLSLQGAYETKYDGYHDILKIECHRASWTFQYSNGYIVNLRGAFTALIRIIPGMQEKSIWLPSKHPGFSMRIMSIAFDAETQEKSLLLDDILGHRKSDSPSLATEGDEERALNDPRIIIPNASIPVEPVNAFGIPQATMRCLELAESVTQMSDLIQFSQEHNLGPREALVRFAQRIREKDGVGRSPGSAMNHLPQNG</sequence>
<organism evidence="1 2">
    <name type="scientific">Phlebiopsis gigantea (strain 11061_1 CR5-6)</name>
    <name type="common">White-rot fungus</name>
    <name type="synonym">Peniophora gigantea</name>
    <dbReference type="NCBI Taxonomy" id="745531"/>
    <lineage>
        <taxon>Eukaryota</taxon>
        <taxon>Fungi</taxon>
        <taxon>Dikarya</taxon>
        <taxon>Basidiomycota</taxon>
        <taxon>Agaricomycotina</taxon>
        <taxon>Agaricomycetes</taxon>
        <taxon>Polyporales</taxon>
        <taxon>Phanerochaetaceae</taxon>
        <taxon>Phlebiopsis</taxon>
    </lineage>
</organism>
<evidence type="ECO:0000313" key="1">
    <source>
        <dbReference type="EMBL" id="KIP05816.1"/>
    </source>
</evidence>
<proteinExistence type="predicted"/>
<evidence type="ECO:0000313" key="2">
    <source>
        <dbReference type="Proteomes" id="UP000053257"/>
    </source>
</evidence>
<protein>
    <submittedName>
        <fullName evidence="1">Uncharacterized protein</fullName>
    </submittedName>
</protein>
<dbReference type="InterPro" id="IPR029005">
    <property type="entry name" value="LIM-bd/SEUSS"/>
</dbReference>
<reference evidence="1 2" key="1">
    <citation type="journal article" date="2014" name="PLoS Genet.">
        <title>Analysis of the Phlebiopsis gigantea genome, transcriptome and secretome provides insight into its pioneer colonization strategies of wood.</title>
        <authorList>
            <person name="Hori C."/>
            <person name="Ishida T."/>
            <person name="Igarashi K."/>
            <person name="Samejima M."/>
            <person name="Suzuki H."/>
            <person name="Master E."/>
            <person name="Ferreira P."/>
            <person name="Ruiz-Duenas F.J."/>
            <person name="Held B."/>
            <person name="Canessa P."/>
            <person name="Larrondo L.F."/>
            <person name="Schmoll M."/>
            <person name="Druzhinina I.S."/>
            <person name="Kubicek C.P."/>
            <person name="Gaskell J.A."/>
            <person name="Kersten P."/>
            <person name="St John F."/>
            <person name="Glasner J."/>
            <person name="Sabat G."/>
            <person name="Splinter BonDurant S."/>
            <person name="Syed K."/>
            <person name="Yadav J."/>
            <person name="Mgbeahuruike A.C."/>
            <person name="Kovalchuk A."/>
            <person name="Asiegbu F.O."/>
            <person name="Lackner G."/>
            <person name="Hoffmeister D."/>
            <person name="Rencoret J."/>
            <person name="Gutierrez A."/>
            <person name="Sun H."/>
            <person name="Lindquist E."/>
            <person name="Barry K."/>
            <person name="Riley R."/>
            <person name="Grigoriev I.V."/>
            <person name="Henrissat B."/>
            <person name="Kues U."/>
            <person name="Berka R.M."/>
            <person name="Martinez A.T."/>
            <person name="Covert S.F."/>
            <person name="Blanchette R.A."/>
            <person name="Cullen D."/>
        </authorList>
    </citation>
    <scope>NUCLEOTIDE SEQUENCE [LARGE SCALE GENOMIC DNA]</scope>
    <source>
        <strain evidence="1 2">11061_1 CR5-6</strain>
    </source>
</reference>
<dbReference type="EMBL" id="KN840533">
    <property type="protein sequence ID" value="KIP05816.1"/>
    <property type="molecule type" value="Genomic_DNA"/>
</dbReference>
<dbReference type="AlphaFoldDB" id="A0A0C3RWC0"/>
<accession>A0A0C3RWC0</accession>
<feature type="non-terminal residue" evidence="1">
    <location>
        <position position="287"/>
    </location>
</feature>
<dbReference type="Proteomes" id="UP000053257">
    <property type="component" value="Unassembled WGS sequence"/>
</dbReference>